<dbReference type="Pfam" id="PF00516">
    <property type="entry name" value="GP120"/>
    <property type="match status" value="1"/>
</dbReference>
<evidence type="ECO:0000256" key="3">
    <source>
        <dbReference type="ARBA" id="ARBA00022581"/>
    </source>
</evidence>
<dbReference type="GO" id="GO:0055036">
    <property type="term" value="C:virion membrane"/>
    <property type="evidence" value="ECO:0007669"/>
    <property type="project" value="UniProtKB-SubCell"/>
</dbReference>
<keyword evidence="4" id="KW-1162">Viral penetration into host cytoplasm</keyword>
<keyword evidence="8" id="KW-1015">Disulfide bond</keyword>
<dbReference type="GO" id="GO:0019031">
    <property type="term" value="C:viral envelope"/>
    <property type="evidence" value="ECO:0007669"/>
    <property type="project" value="UniProtKB-KW"/>
</dbReference>
<keyword evidence="12" id="KW-0261">Viral envelope protein</keyword>
<dbReference type="GO" id="GO:0039663">
    <property type="term" value="P:membrane fusion involved in viral entry into host cell"/>
    <property type="evidence" value="ECO:0007669"/>
    <property type="project" value="UniProtKB-KW"/>
</dbReference>
<evidence type="ECO:0000256" key="10">
    <source>
        <dbReference type="ARBA" id="ARBA00023296"/>
    </source>
</evidence>
<evidence type="ECO:0000256" key="4">
    <source>
        <dbReference type="ARBA" id="ARBA00022595"/>
    </source>
</evidence>
<evidence type="ECO:0000256" key="1">
    <source>
        <dbReference type="ARBA" id="ARBA00004182"/>
    </source>
</evidence>
<dbReference type="SUPFAM" id="SSF56502">
    <property type="entry name" value="gp120 core"/>
    <property type="match status" value="1"/>
</dbReference>
<dbReference type="InterPro" id="IPR000777">
    <property type="entry name" value="HIV1_Gp120"/>
</dbReference>
<keyword evidence="7" id="KW-0472">Membrane</keyword>
<evidence type="ECO:0000256" key="7">
    <source>
        <dbReference type="ARBA" id="ARBA00023136"/>
    </source>
</evidence>
<keyword evidence="3" id="KW-0945">Host-virus interaction</keyword>
<evidence type="ECO:0000256" key="5">
    <source>
        <dbReference type="ARBA" id="ARBA00022804"/>
    </source>
</evidence>
<keyword evidence="9" id="KW-0325">Glycoprotein</keyword>
<keyword evidence="2" id="KW-1168">Fusion of virus membrane with host membrane</keyword>
<name>Q7ZCZ0_HV1</name>
<organismHost>
    <name type="scientific">Homo sapiens</name>
    <name type="common">Human</name>
    <dbReference type="NCBI Taxonomy" id="9606"/>
</organismHost>
<feature type="non-terminal residue" evidence="12">
    <location>
        <position position="1"/>
    </location>
</feature>
<sequence>NLTSHNHLEYTCYIKQNQLYQHPQSYKNKYDCRTRTSILYNRRHNRRYKKSILRDEFFHTEWKFNTGRLKVKRALYYNNKPITTNPPSGGDLEITMHHFNCRGEFFYCNTTRLFN</sequence>
<evidence type="ECO:0000256" key="9">
    <source>
        <dbReference type="ARBA" id="ARBA00023180"/>
    </source>
</evidence>
<keyword evidence="6" id="KW-0946">Virion</keyword>
<evidence type="ECO:0000256" key="2">
    <source>
        <dbReference type="ARBA" id="ARBA00022506"/>
    </source>
</evidence>
<evidence type="ECO:0000256" key="6">
    <source>
        <dbReference type="ARBA" id="ARBA00022844"/>
    </source>
</evidence>
<feature type="non-terminal residue" evidence="12">
    <location>
        <position position="115"/>
    </location>
</feature>
<gene>
    <name evidence="12" type="primary">env</name>
</gene>
<dbReference type="InterPro" id="IPR036377">
    <property type="entry name" value="Gp120_core_sf"/>
</dbReference>
<reference evidence="12" key="1">
    <citation type="submission" date="2003-02" db="EMBL/GenBank/DDBJ databases">
        <title>Molecular Epidemiology of HIV-1 in Thailand.</title>
        <authorList>
            <person name="Sutthent R."/>
        </authorList>
    </citation>
    <scope>NUCLEOTIDE SEQUENCE</scope>
    <source>
        <strain evidence="12">02THmeso0359</strain>
    </source>
</reference>
<keyword evidence="10" id="KW-1160">Virus entry into host cell</keyword>
<dbReference type="EMBL" id="AY243249">
    <property type="protein sequence ID" value="AAP14794.1"/>
    <property type="molecule type" value="Genomic_DNA"/>
</dbReference>
<evidence type="ECO:0000313" key="12">
    <source>
        <dbReference type="EMBL" id="AAP14794.1"/>
    </source>
</evidence>
<dbReference type="GO" id="GO:0019062">
    <property type="term" value="P:virion attachment to host cell"/>
    <property type="evidence" value="ECO:0007669"/>
    <property type="project" value="UniProtKB-KW"/>
</dbReference>
<comment type="subcellular location">
    <subcellularLocation>
        <location evidence="1">Virion membrane</location>
    </subcellularLocation>
</comment>
<evidence type="ECO:0000259" key="11">
    <source>
        <dbReference type="Pfam" id="PF00516"/>
    </source>
</evidence>
<protein>
    <submittedName>
        <fullName evidence="12">Envelope glycoprotein</fullName>
    </submittedName>
</protein>
<proteinExistence type="predicted"/>
<accession>Q7ZCZ0</accession>
<organism evidence="12">
    <name type="scientific">Human immunodeficiency virus type 1</name>
    <name type="common">HIV-1</name>
    <dbReference type="NCBI Taxonomy" id="11676"/>
    <lineage>
        <taxon>Viruses</taxon>
        <taxon>Riboviria</taxon>
        <taxon>Pararnavirae</taxon>
        <taxon>Artverviricota</taxon>
        <taxon>Revtraviricetes</taxon>
        <taxon>Ortervirales</taxon>
        <taxon>Retroviridae</taxon>
        <taxon>Orthoretrovirinae</taxon>
        <taxon>Lentivirus</taxon>
        <taxon>Lentivirus humimdef1</taxon>
    </lineage>
</organism>
<keyword evidence="5" id="KW-1161">Viral attachment to host cell</keyword>
<dbReference type="Gene3D" id="2.170.40.20">
    <property type="entry name" value="Human immunodeficiency virus 1, Gp160, envelope glycoprotein"/>
    <property type="match status" value="1"/>
</dbReference>
<dbReference type="GO" id="GO:0046718">
    <property type="term" value="P:symbiont entry into host cell"/>
    <property type="evidence" value="ECO:0007669"/>
    <property type="project" value="UniProtKB-KW"/>
</dbReference>
<feature type="domain" description="Human immunodeficiency virus 1 envelope glycoprotein Gp120" evidence="11">
    <location>
        <begin position="77"/>
        <end position="115"/>
    </location>
</feature>
<evidence type="ECO:0000256" key="8">
    <source>
        <dbReference type="ARBA" id="ARBA00023157"/>
    </source>
</evidence>